<sequence>MPQQPECQLLCVCRMRVRCKASRCHEVSGAQAHNQIHKTPENTTKMAGAVRMKLLGKNWKEIHQNDDYMELAEARTQILTFLRAKGKPYTLTMPQNQHISRNNPR</sequence>
<evidence type="ECO:0000313" key="1">
    <source>
        <dbReference type="EMBL" id="CAE0805600.1"/>
    </source>
</evidence>
<accession>A0A7S4CSZ8</accession>
<organism evidence="1">
    <name type="scientific">Eutreptiella gymnastica</name>
    <dbReference type="NCBI Taxonomy" id="73025"/>
    <lineage>
        <taxon>Eukaryota</taxon>
        <taxon>Discoba</taxon>
        <taxon>Euglenozoa</taxon>
        <taxon>Euglenida</taxon>
        <taxon>Spirocuta</taxon>
        <taxon>Euglenophyceae</taxon>
        <taxon>Eutreptiales</taxon>
        <taxon>Eutreptiaceae</taxon>
        <taxon>Eutreptiella</taxon>
    </lineage>
</organism>
<proteinExistence type="predicted"/>
<dbReference type="EMBL" id="HBJA01047495">
    <property type="protein sequence ID" value="CAE0805600.1"/>
    <property type="molecule type" value="Transcribed_RNA"/>
</dbReference>
<gene>
    <name evidence="1" type="ORF">EGYM00163_LOCUS16726</name>
</gene>
<name>A0A7S4CSZ8_9EUGL</name>
<dbReference type="AlphaFoldDB" id="A0A7S4CSZ8"/>
<reference evidence="1" key="1">
    <citation type="submission" date="2021-01" db="EMBL/GenBank/DDBJ databases">
        <authorList>
            <person name="Corre E."/>
            <person name="Pelletier E."/>
            <person name="Niang G."/>
            <person name="Scheremetjew M."/>
            <person name="Finn R."/>
            <person name="Kale V."/>
            <person name="Holt S."/>
            <person name="Cochrane G."/>
            <person name="Meng A."/>
            <person name="Brown T."/>
            <person name="Cohen L."/>
        </authorList>
    </citation>
    <scope>NUCLEOTIDE SEQUENCE</scope>
    <source>
        <strain evidence="1">CCMP1594</strain>
    </source>
</reference>
<protein>
    <submittedName>
        <fullName evidence="1">Uncharacterized protein</fullName>
    </submittedName>
</protein>